<evidence type="ECO:0000256" key="7">
    <source>
        <dbReference type="ARBA" id="ARBA00022919"/>
    </source>
</evidence>
<evidence type="ECO:0000256" key="3">
    <source>
        <dbReference type="ARBA" id="ARBA00004991"/>
    </source>
</evidence>
<comment type="catalytic activity">
    <reaction evidence="10">
        <text>N-(9Z-octadecenoyl)-sphing-4-enine + H2O = sphing-4-enine + (9Z)-octadecenoate</text>
        <dbReference type="Rhea" id="RHEA:41299"/>
        <dbReference type="ChEBI" id="CHEBI:15377"/>
        <dbReference type="ChEBI" id="CHEBI:30823"/>
        <dbReference type="ChEBI" id="CHEBI:57756"/>
        <dbReference type="ChEBI" id="CHEBI:77996"/>
    </reaction>
    <physiologicalReaction direction="left-to-right" evidence="10">
        <dbReference type="Rhea" id="RHEA:41300"/>
    </physiologicalReaction>
</comment>
<dbReference type="GO" id="GO:0046514">
    <property type="term" value="P:ceramide catabolic process"/>
    <property type="evidence" value="ECO:0007669"/>
    <property type="project" value="TreeGrafter"/>
</dbReference>
<keyword evidence="8 14" id="KW-1133">Transmembrane helix</keyword>
<dbReference type="AlphaFoldDB" id="A0A3L8SNM1"/>
<evidence type="ECO:0000256" key="2">
    <source>
        <dbReference type="ARBA" id="ARBA00004760"/>
    </source>
</evidence>
<reference evidence="15 16" key="1">
    <citation type="journal article" date="2018" name="Proc. R. Soc. B">
        <title>A non-coding region near Follistatin controls head colour polymorphism in the Gouldian finch.</title>
        <authorList>
            <person name="Toomey M.B."/>
            <person name="Marques C.I."/>
            <person name="Andrade P."/>
            <person name="Araujo P.M."/>
            <person name="Sabatino S."/>
            <person name="Gazda M.A."/>
            <person name="Afonso S."/>
            <person name="Lopes R.J."/>
            <person name="Corbo J.C."/>
            <person name="Carneiro M."/>
        </authorList>
    </citation>
    <scope>NUCLEOTIDE SEQUENCE [LARGE SCALE GENOMIC DNA]</scope>
    <source>
        <strain evidence="15">Red01</strain>
        <tissue evidence="15">Muscle</tissue>
    </source>
</reference>
<evidence type="ECO:0000313" key="15">
    <source>
        <dbReference type="EMBL" id="RLW05346.1"/>
    </source>
</evidence>
<dbReference type="PANTHER" id="PTHR46139:SF1">
    <property type="entry name" value="ALKALINE CERAMIDASE 2"/>
    <property type="match status" value="1"/>
</dbReference>
<protein>
    <recommendedName>
        <fullName evidence="14">Alkaline ceramidase</fullName>
        <ecNumber evidence="14">3.5.1.-</ecNumber>
    </recommendedName>
</protein>
<comment type="pathway">
    <text evidence="2">Lipid metabolism; sphingolipid metabolism.</text>
</comment>
<dbReference type="GO" id="GO:0017040">
    <property type="term" value="F:N-acylsphingosine amidohydrolase activity"/>
    <property type="evidence" value="ECO:0007669"/>
    <property type="project" value="UniProtKB-EC"/>
</dbReference>
<evidence type="ECO:0000256" key="10">
    <source>
        <dbReference type="ARBA" id="ARBA00047401"/>
    </source>
</evidence>
<dbReference type="InterPro" id="IPR008901">
    <property type="entry name" value="ACER"/>
</dbReference>
<comment type="function">
    <text evidence="14">Hydrolyzes the sphingolipid ceramide into sphingosine and free fatty acid.</text>
</comment>
<evidence type="ECO:0000256" key="13">
    <source>
        <dbReference type="PIRSR" id="PIRSR608901-2"/>
    </source>
</evidence>
<keyword evidence="13" id="KW-0862">Zinc</keyword>
<keyword evidence="5 14" id="KW-0812">Transmembrane</keyword>
<keyword evidence="7" id="KW-0746">Sphingolipid metabolism</keyword>
<evidence type="ECO:0000256" key="1">
    <source>
        <dbReference type="ARBA" id="ARBA00004141"/>
    </source>
</evidence>
<comment type="cofactor">
    <cofactor evidence="13">
        <name>Zn(2+)</name>
        <dbReference type="ChEBI" id="CHEBI:29105"/>
    </cofactor>
</comment>
<proteinExistence type="inferred from homology"/>
<sequence>MLEAALVSRSVTEASDSWTDTEESLPQSLLCSGSCVQTRTGSVYFHATLSFLGQMLDELAILCVLMCALAMLFPRRYVPRIFRNDRVTPLWPAINNILLMMLGVPCTALLIAELKRHPSVYFCGQRHLETAHKLDVDKVSSGTILVVSHFDDGTKELLTRAKGHLIVTQNNL</sequence>
<evidence type="ECO:0000313" key="16">
    <source>
        <dbReference type="Proteomes" id="UP000276834"/>
    </source>
</evidence>
<evidence type="ECO:0000256" key="9">
    <source>
        <dbReference type="ARBA" id="ARBA00023136"/>
    </source>
</evidence>
<feature type="binding site" evidence="13">
    <location>
        <position position="46"/>
    </location>
    <ligand>
        <name>Zn(2+)</name>
        <dbReference type="ChEBI" id="CHEBI:29105"/>
        <note>catalytic</note>
    </ligand>
</feature>
<keyword evidence="6 14" id="KW-0378">Hydrolase</keyword>
<name>A0A3L8SNM1_CHLGU</name>
<evidence type="ECO:0000256" key="6">
    <source>
        <dbReference type="ARBA" id="ARBA00022801"/>
    </source>
</evidence>
<evidence type="ECO:0000256" key="14">
    <source>
        <dbReference type="RuleBase" id="RU364079"/>
    </source>
</evidence>
<feature type="transmembrane region" description="Helical" evidence="14">
    <location>
        <begin position="90"/>
        <end position="112"/>
    </location>
</feature>
<evidence type="ECO:0000256" key="11">
    <source>
        <dbReference type="ARBA" id="ARBA00048323"/>
    </source>
</evidence>
<comment type="pathway">
    <text evidence="3">Sphingolipid metabolism.</text>
</comment>
<comment type="catalytic activity">
    <reaction evidence="11">
        <text>an N-acylsphing-4-enine + H2O = sphing-4-enine + a fatty acid</text>
        <dbReference type="Rhea" id="RHEA:20856"/>
        <dbReference type="ChEBI" id="CHEBI:15377"/>
        <dbReference type="ChEBI" id="CHEBI:28868"/>
        <dbReference type="ChEBI" id="CHEBI:52639"/>
        <dbReference type="ChEBI" id="CHEBI:57756"/>
        <dbReference type="EC" id="3.5.1.23"/>
    </reaction>
    <physiologicalReaction direction="left-to-right" evidence="11">
        <dbReference type="Rhea" id="RHEA:20857"/>
    </physiologicalReaction>
</comment>
<evidence type="ECO:0000256" key="5">
    <source>
        <dbReference type="ARBA" id="ARBA00022692"/>
    </source>
</evidence>
<comment type="subcellular location">
    <subcellularLocation>
        <location evidence="1">Membrane</location>
        <topology evidence="1">Multi-pass membrane protein</topology>
    </subcellularLocation>
</comment>
<gene>
    <name evidence="15" type="ORF">DV515_00005311</name>
</gene>
<comment type="caution">
    <text evidence="15">The sequence shown here is derived from an EMBL/GenBank/DDBJ whole genome shotgun (WGS) entry which is preliminary data.</text>
</comment>
<organism evidence="15 16">
    <name type="scientific">Chloebia gouldiae</name>
    <name type="common">Gouldian finch</name>
    <name type="synonym">Erythrura gouldiae</name>
    <dbReference type="NCBI Taxonomy" id="44316"/>
    <lineage>
        <taxon>Eukaryota</taxon>
        <taxon>Metazoa</taxon>
        <taxon>Chordata</taxon>
        <taxon>Craniata</taxon>
        <taxon>Vertebrata</taxon>
        <taxon>Euteleostomi</taxon>
        <taxon>Archelosauria</taxon>
        <taxon>Archosauria</taxon>
        <taxon>Dinosauria</taxon>
        <taxon>Saurischia</taxon>
        <taxon>Theropoda</taxon>
        <taxon>Coelurosauria</taxon>
        <taxon>Aves</taxon>
        <taxon>Neognathae</taxon>
        <taxon>Neoaves</taxon>
        <taxon>Telluraves</taxon>
        <taxon>Australaves</taxon>
        <taxon>Passeriformes</taxon>
        <taxon>Passeroidea</taxon>
        <taxon>Passeridae</taxon>
        <taxon>Chloebia</taxon>
    </lineage>
</organism>
<keyword evidence="9 14" id="KW-0472">Membrane</keyword>
<dbReference type="Proteomes" id="UP000276834">
    <property type="component" value="Unassembled WGS sequence"/>
</dbReference>
<comment type="catalytic activity">
    <reaction evidence="12">
        <text>an N-acylsphinganine + H2O = sphinganine + a fatty acid</text>
        <dbReference type="Rhea" id="RHEA:33551"/>
        <dbReference type="ChEBI" id="CHEBI:15377"/>
        <dbReference type="ChEBI" id="CHEBI:28868"/>
        <dbReference type="ChEBI" id="CHEBI:31488"/>
        <dbReference type="ChEBI" id="CHEBI:57817"/>
    </reaction>
    <physiologicalReaction direction="left-to-right" evidence="12">
        <dbReference type="Rhea" id="RHEA:33552"/>
    </physiologicalReaction>
</comment>
<comment type="similarity">
    <text evidence="4 14">Belongs to the alkaline ceramidase family.</text>
</comment>
<keyword evidence="16" id="KW-1185">Reference proteome</keyword>
<dbReference type="UniPathway" id="UPA00222"/>
<comment type="caution">
    <text evidence="14">Lacks conserved residue(s) required for the propagation of feature annotation.</text>
</comment>
<dbReference type="GO" id="GO:0046872">
    <property type="term" value="F:metal ion binding"/>
    <property type="evidence" value="ECO:0007669"/>
    <property type="project" value="UniProtKB-KW"/>
</dbReference>
<accession>A0A3L8SNM1</accession>
<dbReference type="STRING" id="44316.ENSEGOP00005008957"/>
<dbReference type="EMBL" id="QUSF01000011">
    <property type="protein sequence ID" value="RLW05346.1"/>
    <property type="molecule type" value="Genomic_DNA"/>
</dbReference>
<keyword evidence="13" id="KW-0479">Metal-binding</keyword>
<dbReference type="OrthoDB" id="187171at2759"/>
<evidence type="ECO:0000256" key="8">
    <source>
        <dbReference type="ARBA" id="ARBA00022989"/>
    </source>
</evidence>
<dbReference type="GO" id="GO:0000139">
    <property type="term" value="C:Golgi membrane"/>
    <property type="evidence" value="ECO:0007669"/>
    <property type="project" value="TreeGrafter"/>
</dbReference>
<evidence type="ECO:0000256" key="4">
    <source>
        <dbReference type="ARBA" id="ARBA00009780"/>
    </source>
</evidence>
<dbReference type="Pfam" id="PF05875">
    <property type="entry name" value="Ceramidase"/>
    <property type="match status" value="1"/>
</dbReference>
<dbReference type="EC" id="3.5.1.-" evidence="14"/>
<feature type="transmembrane region" description="Helical" evidence="14">
    <location>
        <begin position="59"/>
        <end position="78"/>
    </location>
</feature>
<evidence type="ECO:0000256" key="12">
    <source>
        <dbReference type="ARBA" id="ARBA00049511"/>
    </source>
</evidence>
<keyword evidence="14" id="KW-0443">Lipid metabolism</keyword>
<dbReference type="PANTHER" id="PTHR46139">
    <property type="entry name" value="ALKALINE CERAMIDASE"/>
    <property type="match status" value="1"/>
</dbReference>
<dbReference type="GO" id="GO:0046512">
    <property type="term" value="P:sphingosine biosynthetic process"/>
    <property type="evidence" value="ECO:0007669"/>
    <property type="project" value="TreeGrafter"/>
</dbReference>